<feature type="transmembrane region" description="Helical" evidence="7">
    <location>
        <begin position="49"/>
        <end position="72"/>
    </location>
</feature>
<evidence type="ECO:0000256" key="7">
    <source>
        <dbReference type="SAM" id="Phobius"/>
    </source>
</evidence>
<dbReference type="Pfam" id="PF20684">
    <property type="entry name" value="Fung_rhodopsin"/>
    <property type="match status" value="1"/>
</dbReference>
<feature type="compositionally biased region" description="Basic and acidic residues" evidence="6">
    <location>
        <begin position="350"/>
        <end position="360"/>
    </location>
</feature>
<organism evidence="9 10">
    <name type="scientific">Paracoccidioides lutzii (strain ATCC MYA-826 / Pb01)</name>
    <name type="common">Paracoccidioides brasiliensis</name>
    <dbReference type="NCBI Taxonomy" id="502779"/>
    <lineage>
        <taxon>Eukaryota</taxon>
        <taxon>Fungi</taxon>
        <taxon>Dikarya</taxon>
        <taxon>Ascomycota</taxon>
        <taxon>Pezizomycotina</taxon>
        <taxon>Eurotiomycetes</taxon>
        <taxon>Eurotiomycetidae</taxon>
        <taxon>Onygenales</taxon>
        <taxon>Ajellomycetaceae</taxon>
        <taxon>Paracoccidioides</taxon>
    </lineage>
</organism>
<dbReference type="InterPro" id="IPR052337">
    <property type="entry name" value="SAT4-like"/>
</dbReference>
<dbReference type="OrthoDB" id="4329349at2759"/>
<feature type="compositionally biased region" description="Low complexity" evidence="6">
    <location>
        <begin position="340"/>
        <end position="349"/>
    </location>
</feature>
<dbReference type="EMBL" id="KN294015">
    <property type="protein sequence ID" value="EEH37101.1"/>
    <property type="molecule type" value="Genomic_DNA"/>
</dbReference>
<feature type="transmembrane region" description="Helical" evidence="7">
    <location>
        <begin position="109"/>
        <end position="128"/>
    </location>
</feature>
<dbReference type="RefSeq" id="XP_002790660.1">
    <property type="nucleotide sequence ID" value="XM_002790614.1"/>
</dbReference>
<accession>C1H9S8</accession>
<dbReference type="PANTHER" id="PTHR33048:SF2">
    <property type="entry name" value="SRPK"/>
    <property type="match status" value="1"/>
</dbReference>
<protein>
    <recommendedName>
        <fullName evidence="8">Rhodopsin domain-containing protein</fullName>
    </recommendedName>
</protein>
<feature type="transmembrane region" description="Helical" evidence="7">
    <location>
        <begin position="194"/>
        <end position="221"/>
    </location>
</feature>
<dbReference type="InterPro" id="IPR049326">
    <property type="entry name" value="Rhodopsin_dom_fungi"/>
</dbReference>
<keyword evidence="3 7" id="KW-1133">Transmembrane helix</keyword>
<keyword evidence="2 7" id="KW-0812">Transmembrane</keyword>
<dbReference type="GO" id="GO:0016020">
    <property type="term" value="C:membrane"/>
    <property type="evidence" value="ECO:0007669"/>
    <property type="project" value="UniProtKB-SubCell"/>
</dbReference>
<comment type="similarity">
    <text evidence="5">Belongs to the SAT4 family.</text>
</comment>
<dbReference type="AlphaFoldDB" id="C1H9S8"/>
<evidence type="ECO:0000256" key="4">
    <source>
        <dbReference type="ARBA" id="ARBA00023136"/>
    </source>
</evidence>
<feature type="transmembrane region" description="Helical" evidence="7">
    <location>
        <begin position="274"/>
        <end position="292"/>
    </location>
</feature>
<evidence type="ECO:0000313" key="9">
    <source>
        <dbReference type="EMBL" id="EEH37101.1"/>
    </source>
</evidence>
<feature type="transmembrane region" description="Helical" evidence="7">
    <location>
        <begin position="241"/>
        <end position="262"/>
    </location>
</feature>
<feature type="region of interest" description="Disordered" evidence="6">
    <location>
        <begin position="340"/>
        <end position="360"/>
    </location>
</feature>
<dbReference type="VEuPathDB" id="FungiDB:PAAG_07519"/>
<feature type="domain" description="Rhodopsin" evidence="8">
    <location>
        <begin position="91"/>
        <end position="333"/>
    </location>
</feature>
<evidence type="ECO:0000256" key="6">
    <source>
        <dbReference type="SAM" id="MobiDB-lite"/>
    </source>
</evidence>
<evidence type="ECO:0000256" key="2">
    <source>
        <dbReference type="ARBA" id="ARBA00022692"/>
    </source>
</evidence>
<dbReference type="KEGG" id="pbl:PAAG_07519"/>
<evidence type="ECO:0000259" key="8">
    <source>
        <dbReference type="Pfam" id="PF20684"/>
    </source>
</evidence>
<sequence length="429" mass="48661">MNETPVMISWLPLAATARPCVSSHGNTRIKLAMKYCSESTMDLLRNFELSTYAFISFFGFTSVCLVSKMAVTPFKVEAWSECAVAVLIISVRIYYRCWRVRRNWDGDDYFAVLAIIFWAAQTSMLELIGRYGTTTGMNDEIALKLTEEEKRRIVIGTKCLLAGWCLYVTLIWSLKSCMLFLYKRLTLNLSQQRAVRITGLICTLAYIATLMVILTHCHPIQKVWQIYPYPGDSCALNIPNYLALVVTNVSTDVMIIYIPLPLLWKVKIPLRRKVLFGAWLCTGIFIIIAAIVRCILCLRDVRFINIATIWSVRETFVATIAVNIPVLKPLFSKSFRLATTGSSSKNTKSTSHDGSHQLTRIERKEKQNRIRIAMGLATMDNSSEERMVQGFDPNSKNNEYVISTGSVETVNHELREPAEIHVTTTYNVS</sequence>
<feature type="transmembrane region" description="Helical" evidence="7">
    <location>
        <begin position="161"/>
        <end position="182"/>
    </location>
</feature>
<evidence type="ECO:0000313" key="10">
    <source>
        <dbReference type="Proteomes" id="UP000002059"/>
    </source>
</evidence>
<evidence type="ECO:0000256" key="3">
    <source>
        <dbReference type="ARBA" id="ARBA00022989"/>
    </source>
</evidence>
<name>C1H9S8_PARBA</name>
<keyword evidence="10" id="KW-1185">Reference proteome</keyword>
<dbReference type="GeneID" id="9093847"/>
<reference evidence="9 10" key="1">
    <citation type="journal article" date="2011" name="PLoS Genet.">
        <title>Comparative genomic analysis of human fungal pathogens causing paracoccidioidomycosis.</title>
        <authorList>
            <person name="Desjardins C.A."/>
            <person name="Champion M.D."/>
            <person name="Holder J.W."/>
            <person name="Muszewska A."/>
            <person name="Goldberg J."/>
            <person name="Bailao A.M."/>
            <person name="Brigido M.M."/>
            <person name="Ferreira M.E."/>
            <person name="Garcia A.M."/>
            <person name="Grynberg M."/>
            <person name="Gujja S."/>
            <person name="Heiman D.I."/>
            <person name="Henn M.R."/>
            <person name="Kodira C.D."/>
            <person name="Leon-Narvaez H."/>
            <person name="Longo L.V."/>
            <person name="Ma L.J."/>
            <person name="Malavazi I."/>
            <person name="Matsuo A.L."/>
            <person name="Morais F.V."/>
            <person name="Pereira M."/>
            <person name="Rodriguez-Brito S."/>
            <person name="Sakthikumar S."/>
            <person name="Salem-Izacc S.M."/>
            <person name="Sykes S.M."/>
            <person name="Teixeira M.M."/>
            <person name="Vallejo M.C."/>
            <person name="Walter M.E."/>
            <person name="Yandava C."/>
            <person name="Young S."/>
            <person name="Zeng Q."/>
            <person name="Zucker J."/>
            <person name="Felipe M.S."/>
            <person name="Goldman G.H."/>
            <person name="Haas B.J."/>
            <person name="McEwen J.G."/>
            <person name="Nino-Vega G."/>
            <person name="Puccia R."/>
            <person name="San-Blas G."/>
            <person name="Soares C.M."/>
            <person name="Birren B.W."/>
            <person name="Cuomo C.A."/>
        </authorList>
    </citation>
    <scope>NUCLEOTIDE SEQUENCE [LARGE SCALE GENOMIC DNA]</scope>
    <source>
        <strain evidence="10">ATCC MYA-826 / Pb01</strain>
    </source>
</reference>
<keyword evidence="4 7" id="KW-0472">Membrane</keyword>
<dbReference type="Proteomes" id="UP000002059">
    <property type="component" value="Partially assembled WGS sequence"/>
</dbReference>
<dbReference type="eggNOG" id="ENOG502SH4E">
    <property type="taxonomic scope" value="Eukaryota"/>
</dbReference>
<dbReference type="OMA" id="NISTIWA"/>
<gene>
    <name evidence="9" type="ORF">PAAG_07519</name>
</gene>
<proteinExistence type="inferred from homology"/>
<dbReference type="HOGENOM" id="CLU_019101_0_0_1"/>
<dbReference type="PANTHER" id="PTHR33048">
    <property type="entry name" value="PTH11-LIKE INTEGRAL MEMBRANE PROTEIN (AFU_ORTHOLOGUE AFUA_5G11245)"/>
    <property type="match status" value="1"/>
</dbReference>
<feature type="transmembrane region" description="Helical" evidence="7">
    <location>
        <begin position="78"/>
        <end position="97"/>
    </location>
</feature>
<comment type="subcellular location">
    <subcellularLocation>
        <location evidence="1">Membrane</location>
        <topology evidence="1">Multi-pass membrane protein</topology>
    </subcellularLocation>
</comment>
<evidence type="ECO:0000256" key="1">
    <source>
        <dbReference type="ARBA" id="ARBA00004141"/>
    </source>
</evidence>
<evidence type="ECO:0000256" key="5">
    <source>
        <dbReference type="ARBA" id="ARBA00038359"/>
    </source>
</evidence>